<feature type="region of interest" description="Disordered" evidence="1">
    <location>
        <begin position="139"/>
        <end position="213"/>
    </location>
</feature>
<accession>A0A388LL99</accession>
<proteinExistence type="predicted"/>
<feature type="compositionally biased region" description="Basic and acidic residues" evidence="1">
    <location>
        <begin position="174"/>
        <end position="203"/>
    </location>
</feature>
<reference evidence="2 3" key="1">
    <citation type="journal article" date="2018" name="Cell">
        <title>The Chara Genome: Secondary Complexity and Implications for Plant Terrestrialization.</title>
        <authorList>
            <person name="Nishiyama T."/>
            <person name="Sakayama H."/>
            <person name="Vries J.D."/>
            <person name="Buschmann H."/>
            <person name="Saint-Marcoux D."/>
            <person name="Ullrich K.K."/>
            <person name="Haas F.B."/>
            <person name="Vanderstraeten L."/>
            <person name="Becker D."/>
            <person name="Lang D."/>
            <person name="Vosolsobe S."/>
            <person name="Rombauts S."/>
            <person name="Wilhelmsson P.K.I."/>
            <person name="Janitza P."/>
            <person name="Kern R."/>
            <person name="Heyl A."/>
            <person name="Rumpler F."/>
            <person name="Villalobos L.I.A.C."/>
            <person name="Clay J.M."/>
            <person name="Skokan R."/>
            <person name="Toyoda A."/>
            <person name="Suzuki Y."/>
            <person name="Kagoshima H."/>
            <person name="Schijlen E."/>
            <person name="Tajeshwar N."/>
            <person name="Catarino B."/>
            <person name="Hetherington A.J."/>
            <person name="Saltykova A."/>
            <person name="Bonnot C."/>
            <person name="Breuninger H."/>
            <person name="Symeonidi A."/>
            <person name="Radhakrishnan G.V."/>
            <person name="Van Nieuwerburgh F."/>
            <person name="Deforce D."/>
            <person name="Chang C."/>
            <person name="Karol K.G."/>
            <person name="Hedrich R."/>
            <person name="Ulvskov P."/>
            <person name="Glockner G."/>
            <person name="Delwiche C.F."/>
            <person name="Petrasek J."/>
            <person name="Van de Peer Y."/>
            <person name="Friml J."/>
            <person name="Beilby M."/>
            <person name="Dolan L."/>
            <person name="Kohara Y."/>
            <person name="Sugano S."/>
            <person name="Fujiyama A."/>
            <person name="Delaux P.-M."/>
            <person name="Quint M."/>
            <person name="TheiBen G."/>
            <person name="Hagemann M."/>
            <person name="Harholt J."/>
            <person name="Dunand C."/>
            <person name="Zachgo S."/>
            <person name="Langdale J."/>
            <person name="Maumus F."/>
            <person name="Straeten D.V.D."/>
            <person name="Gould S.B."/>
            <person name="Rensing S.A."/>
        </authorList>
    </citation>
    <scope>NUCLEOTIDE SEQUENCE [LARGE SCALE GENOMIC DNA]</scope>
    <source>
        <strain evidence="2 3">S276</strain>
    </source>
</reference>
<evidence type="ECO:0000256" key="1">
    <source>
        <dbReference type="SAM" id="MobiDB-lite"/>
    </source>
</evidence>
<dbReference type="Proteomes" id="UP000265515">
    <property type="component" value="Unassembled WGS sequence"/>
</dbReference>
<dbReference type="Gramene" id="GBG83013">
    <property type="protein sequence ID" value="GBG83013"/>
    <property type="gene ID" value="CBR_g36632"/>
</dbReference>
<protein>
    <submittedName>
        <fullName evidence="2">Uncharacterized protein</fullName>
    </submittedName>
</protein>
<feature type="compositionally biased region" description="Basic and acidic residues" evidence="1">
    <location>
        <begin position="10"/>
        <end position="24"/>
    </location>
</feature>
<organism evidence="2 3">
    <name type="scientific">Chara braunii</name>
    <name type="common">Braun's stonewort</name>
    <dbReference type="NCBI Taxonomy" id="69332"/>
    <lineage>
        <taxon>Eukaryota</taxon>
        <taxon>Viridiplantae</taxon>
        <taxon>Streptophyta</taxon>
        <taxon>Charophyceae</taxon>
        <taxon>Charales</taxon>
        <taxon>Characeae</taxon>
        <taxon>Chara</taxon>
    </lineage>
</organism>
<gene>
    <name evidence="2" type="ORF">CBR_g36632</name>
</gene>
<feature type="region of interest" description="Disordered" evidence="1">
    <location>
        <begin position="1"/>
        <end position="47"/>
    </location>
</feature>
<dbReference type="EMBL" id="BFEA01000425">
    <property type="protein sequence ID" value="GBG83013.1"/>
    <property type="molecule type" value="Genomic_DNA"/>
</dbReference>
<comment type="caution">
    <text evidence="2">The sequence shown here is derived from an EMBL/GenBank/DDBJ whole genome shotgun (WGS) entry which is preliminary data.</text>
</comment>
<name>A0A388LL99_CHABU</name>
<dbReference type="AlphaFoldDB" id="A0A388LL99"/>
<keyword evidence="3" id="KW-1185">Reference proteome</keyword>
<evidence type="ECO:0000313" key="3">
    <source>
        <dbReference type="Proteomes" id="UP000265515"/>
    </source>
</evidence>
<sequence>MPQRNTTMKGRRESGGGEGGEGKRGRGHVPNSAKRIVVDNSLDDNEEKEDVAVTGVQGQQVGGRLGFGRDGVPMEQIAAFKQAGGSGATFAQVRTPKAGGLVINEGRSLRPVPPAGDAAASAARGAIIPVAGVGWVDKQTGKAKSPAKGGEGGVKGISPPNEREARATGSGGGGEERRALDIRRDDKSEGGRRESDNDDDNRPSKRLKKHGLEDDLEERSKMWVDSDAFWGQGPEKPLREAVTDCADYFITIANGDSGAEPPPMLIMPPADIQHTKIDDPTQHDPTLQRARAIERIVMGAIHGWIFKSSSRSNGFACAESYITVDYATDIAHAVWQGLEWSRVVSPMLVYYTFQMKMDMPLWFAGLKIVDRPEDDDMAAQQEATIIRVADSVCWTDALHYGHWTDDDRLKQDRLSRLADCLRYLVSACMWIMRMGGDDYRSHYDAGYFAALTVKPTLIVVGCYAFN</sequence>
<evidence type="ECO:0000313" key="2">
    <source>
        <dbReference type="EMBL" id="GBG83013.1"/>
    </source>
</evidence>